<evidence type="ECO:0008006" key="4">
    <source>
        <dbReference type="Google" id="ProtNLM"/>
    </source>
</evidence>
<evidence type="ECO:0000313" key="2">
    <source>
        <dbReference type="EMBL" id="MCA2018802.1"/>
    </source>
</evidence>
<proteinExistence type="predicted"/>
<keyword evidence="1" id="KW-1133">Transmembrane helix</keyword>
<gene>
    <name evidence="2" type="ORF">LDJ79_22000</name>
</gene>
<comment type="caution">
    <text evidence="2">The sequence shown here is derived from an EMBL/GenBank/DDBJ whole genome shotgun (WGS) entry which is preliminary data.</text>
</comment>
<protein>
    <recommendedName>
        <fullName evidence="4">Chemotaxis protein</fullName>
    </recommendedName>
</protein>
<dbReference type="EMBL" id="JAIWIU010000203">
    <property type="protein sequence ID" value="MCA2018802.1"/>
    <property type="molecule type" value="Genomic_DNA"/>
</dbReference>
<dbReference type="RefSeq" id="WP_225252107.1">
    <property type="nucleotide sequence ID" value="NZ_JAIWIU010000203.1"/>
</dbReference>
<accession>A0ABS7YUX1</accession>
<keyword evidence="1" id="KW-0472">Membrane</keyword>
<dbReference type="Proteomes" id="UP001199044">
    <property type="component" value="Unassembled WGS sequence"/>
</dbReference>
<reference evidence="3" key="1">
    <citation type="submission" date="2023-07" db="EMBL/GenBank/DDBJ databases">
        <title>Molecular identification of indigenous halophilic bacteria isolated from red sea cost, biodegradation of synthetic dyes and assessment of degraded metabolite toxicity.</title>
        <authorList>
            <person name="Chaieb K."/>
            <person name="Altayb H.N."/>
        </authorList>
    </citation>
    <scope>NUCLEOTIDE SEQUENCE [LARGE SCALE GENOMIC DNA]</scope>
    <source>
        <strain evidence="3">K20</strain>
    </source>
</reference>
<organism evidence="2 3">
    <name type="scientific">Vibrio tritonius</name>
    <dbReference type="NCBI Taxonomy" id="1435069"/>
    <lineage>
        <taxon>Bacteria</taxon>
        <taxon>Pseudomonadati</taxon>
        <taxon>Pseudomonadota</taxon>
        <taxon>Gammaproteobacteria</taxon>
        <taxon>Vibrionales</taxon>
        <taxon>Vibrionaceae</taxon>
        <taxon>Vibrio</taxon>
    </lineage>
</organism>
<feature type="transmembrane region" description="Helical" evidence="1">
    <location>
        <begin position="9"/>
        <end position="28"/>
    </location>
</feature>
<evidence type="ECO:0000313" key="3">
    <source>
        <dbReference type="Proteomes" id="UP001199044"/>
    </source>
</evidence>
<keyword evidence="1" id="KW-0812">Transmembrane</keyword>
<evidence type="ECO:0000256" key="1">
    <source>
        <dbReference type="SAM" id="Phobius"/>
    </source>
</evidence>
<name>A0ABS7YUX1_9VIBR</name>
<keyword evidence="3" id="KW-1185">Reference proteome</keyword>
<sequence length="287" mass="32869">MDVMSPESYWLLLGAVAIVILLQGVMFFRQYRIQQAAQAQLSAMNETFVKHRRQIELEFAELNQFIINDTAELKRKAGQREEKVDQLRASVSQQFQQIQQANQSLLSAHTETSEALRKLMIQVYTGLKTQQGQMHNSMQKGTGELKSLNEQHLYQLVAFISSLKTQNIADLTNAVVQQQGLQVETDDMIQFFDNCKVSKAVDKHTGQVTQFTYSNGMKSSSETFADGKLKYQMEFSSLGKPLKGLELDDQGKALFEYHYDEAGEIKQRLDFSYNQHDQKRKSVEVNY</sequence>